<evidence type="ECO:0000259" key="8">
    <source>
        <dbReference type="PROSITE" id="PS51471"/>
    </source>
</evidence>
<dbReference type="PROSITE" id="PS51471">
    <property type="entry name" value="FE2OG_OXY"/>
    <property type="match status" value="1"/>
</dbReference>
<gene>
    <name evidence="9" type="ORF">OPV22_030581</name>
</gene>
<evidence type="ECO:0000256" key="1">
    <source>
        <dbReference type="ARBA" id="ARBA00001961"/>
    </source>
</evidence>
<dbReference type="InterPro" id="IPR050231">
    <property type="entry name" value="Iron_ascorbate_oxido_reductase"/>
</dbReference>
<keyword evidence="3 7" id="KW-0560">Oxidoreductase</keyword>
<dbReference type="Gene3D" id="2.60.120.330">
    <property type="entry name" value="B-lactam Antibiotic, Isopenicillin N Synthase, Chain"/>
    <property type="match status" value="1"/>
</dbReference>
<dbReference type="PANTHER" id="PTHR47990">
    <property type="entry name" value="2-OXOGLUTARATE (2OG) AND FE(II)-DEPENDENT OXYGENASE SUPERFAMILY PROTEIN-RELATED"/>
    <property type="match status" value="1"/>
</dbReference>
<evidence type="ECO:0000256" key="7">
    <source>
        <dbReference type="RuleBase" id="RU003682"/>
    </source>
</evidence>
<protein>
    <recommendedName>
        <fullName evidence="8">Fe2OG dioxygenase domain-containing protein</fullName>
    </recommendedName>
</protein>
<dbReference type="Pfam" id="PF03171">
    <property type="entry name" value="2OG-FeII_Oxy"/>
    <property type="match status" value="1"/>
</dbReference>
<organism evidence="9 10">
    <name type="scientific">Ensete ventricosum</name>
    <name type="common">Abyssinian banana</name>
    <name type="synonym">Musa ensete</name>
    <dbReference type="NCBI Taxonomy" id="4639"/>
    <lineage>
        <taxon>Eukaryota</taxon>
        <taxon>Viridiplantae</taxon>
        <taxon>Streptophyta</taxon>
        <taxon>Embryophyta</taxon>
        <taxon>Tracheophyta</taxon>
        <taxon>Spermatophyta</taxon>
        <taxon>Magnoliopsida</taxon>
        <taxon>Liliopsida</taxon>
        <taxon>Zingiberales</taxon>
        <taxon>Musaceae</taxon>
        <taxon>Ensete</taxon>
    </lineage>
</organism>
<comment type="caution">
    <text evidence="9">The sequence shown here is derived from an EMBL/GenBank/DDBJ whole genome shotgun (WGS) entry which is preliminary data.</text>
</comment>
<dbReference type="GO" id="GO:0046872">
    <property type="term" value="F:metal ion binding"/>
    <property type="evidence" value="ECO:0007669"/>
    <property type="project" value="UniProtKB-KW"/>
</dbReference>
<dbReference type="InterPro" id="IPR026992">
    <property type="entry name" value="DIOX_N"/>
</dbReference>
<dbReference type="PRINTS" id="PR00682">
    <property type="entry name" value="IPNSYNTHASE"/>
</dbReference>
<feature type="domain" description="Fe2OG dioxygenase" evidence="8">
    <location>
        <begin position="220"/>
        <end position="320"/>
    </location>
</feature>
<dbReference type="InterPro" id="IPR044861">
    <property type="entry name" value="IPNS-like_FE2OG_OXY"/>
</dbReference>
<dbReference type="GO" id="GO:0009685">
    <property type="term" value="P:gibberellin metabolic process"/>
    <property type="evidence" value="ECO:0007669"/>
    <property type="project" value="UniProtKB-ARBA"/>
</dbReference>
<comment type="cofactor">
    <cofactor evidence="1">
        <name>L-ascorbate</name>
        <dbReference type="ChEBI" id="CHEBI:38290"/>
    </cofactor>
</comment>
<dbReference type="EMBL" id="JAQQAF010000008">
    <property type="protein sequence ID" value="KAJ8468029.1"/>
    <property type="molecule type" value="Genomic_DNA"/>
</dbReference>
<keyword evidence="4 7" id="KW-0408">Iron</keyword>
<comment type="similarity">
    <text evidence="7">Belongs to the iron/ascorbate-dependent oxidoreductase family.</text>
</comment>
<evidence type="ECO:0000256" key="2">
    <source>
        <dbReference type="ARBA" id="ARBA00022723"/>
    </source>
</evidence>
<evidence type="ECO:0000313" key="9">
    <source>
        <dbReference type="EMBL" id="KAJ8468029.1"/>
    </source>
</evidence>
<evidence type="ECO:0000256" key="6">
    <source>
        <dbReference type="ARBA" id="ARBA00050797"/>
    </source>
</evidence>
<dbReference type="Proteomes" id="UP001222027">
    <property type="component" value="Unassembled WGS sequence"/>
</dbReference>
<comment type="catalytic activity">
    <reaction evidence="6">
        <text>gibberellin A53 + 2 2-oxoglutarate + 3 O2 + H(+) = gibberellin A20 + 2 succinate + 3 CO2 + 2 H2O</text>
        <dbReference type="Rhea" id="RHEA:60796"/>
        <dbReference type="ChEBI" id="CHEBI:15377"/>
        <dbReference type="ChEBI" id="CHEBI:15378"/>
        <dbReference type="ChEBI" id="CHEBI:15379"/>
        <dbReference type="ChEBI" id="CHEBI:16526"/>
        <dbReference type="ChEBI" id="CHEBI:16810"/>
        <dbReference type="ChEBI" id="CHEBI:30031"/>
        <dbReference type="ChEBI" id="CHEBI:58526"/>
        <dbReference type="ChEBI" id="CHEBI:143954"/>
    </reaction>
    <physiologicalReaction direction="left-to-right" evidence="6">
        <dbReference type="Rhea" id="RHEA:60797"/>
    </physiologicalReaction>
</comment>
<comment type="catalytic activity">
    <reaction evidence="5">
        <text>gibberellin A12 + 2 2-oxoglutarate + 3 O2 + H(+) = gibberellin A9 + 2 succinate + 3 CO2 + 2 H2O</text>
        <dbReference type="Rhea" id="RHEA:60772"/>
        <dbReference type="ChEBI" id="CHEBI:15377"/>
        <dbReference type="ChEBI" id="CHEBI:15378"/>
        <dbReference type="ChEBI" id="CHEBI:15379"/>
        <dbReference type="ChEBI" id="CHEBI:16526"/>
        <dbReference type="ChEBI" id="CHEBI:16810"/>
        <dbReference type="ChEBI" id="CHEBI:30031"/>
        <dbReference type="ChEBI" id="CHEBI:58627"/>
        <dbReference type="ChEBI" id="CHEBI:73255"/>
    </reaction>
    <physiologicalReaction direction="left-to-right" evidence="5">
        <dbReference type="Rhea" id="RHEA:60773"/>
    </physiologicalReaction>
</comment>
<dbReference type="AlphaFoldDB" id="A0AAV8Q971"/>
<name>A0AAV8Q971_ENSVE</name>
<keyword evidence="10" id="KW-1185">Reference proteome</keyword>
<evidence type="ECO:0000256" key="5">
    <source>
        <dbReference type="ARBA" id="ARBA00050508"/>
    </source>
</evidence>
<evidence type="ECO:0000256" key="3">
    <source>
        <dbReference type="ARBA" id="ARBA00023002"/>
    </source>
</evidence>
<reference evidence="9 10" key="1">
    <citation type="submission" date="2022-12" db="EMBL/GenBank/DDBJ databases">
        <title>Chromosome-scale assembly of the Ensete ventricosum genome.</title>
        <authorList>
            <person name="Dussert Y."/>
            <person name="Stocks J."/>
            <person name="Wendawek A."/>
            <person name="Woldeyes F."/>
            <person name="Nichols R.A."/>
            <person name="Borrell J.S."/>
        </authorList>
    </citation>
    <scope>NUCLEOTIDE SEQUENCE [LARGE SCALE GENOMIC DNA]</scope>
    <source>
        <strain evidence="10">cv. Maze</strain>
        <tissue evidence="9">Seeds</tissue>
    </source>
</reference>
<dbReference type="InterPro" id="IPR005123">
    <property type="entry name" value="Oxoglu/Fe-dep_dioxygenase_dom"/>
</dbReference>
<keyword evidence="2 7" id="KW-0479">Metal-binding</keyword>
<dbReference type="SUPFAM" id="SSF51197">
    <property type="entry name" value="Clavaminate synthase-like"/>
    <property type="match status" value="1"/>
</dbReference>
<evidence type="ECO:0000313" key="10">
    <source>
        <dbReference type="Proteomes" id="UP001222027"/>
    </source>
</evidence>
<evidence type="ECO:0000256" key="4">
    <source>
        <dbReference type="ARBA" id="ARBA00023004"/>
    </source>
</evidence>
<accession>A0AAV8Q971</accession>
<dbReference type="InterPro" id="IPR027443">
    <property type="entry name" value="IPNS-like_sf"/>
</dbReference>
<dbReference type="Pfam" id="PF14226">
    <property type="entry name" value="DIOX_N"/>
    <property type="match status" value="1"/>
</dbReference>
<proteinExistence type="inferred from homology"/>
<sequence length="378" mass="42484">MVLTTPPPPPPKTEVDATMATPLVFDAAFHSQQVDIPKQFVWPEDETPTPDADEELVVPMIDLGEVVFGDPAAAATITRSIADACQQHGFFQVINHGIDAGLLVEALRYAEAFFVMPLAEKQRAERRTGESFGYASSFTGRFTNRLPWKETFTFRFSPSPLAGDIVQDYIVGTLGEDFRHFGEVYQRYCDAMSNLSLQIMEVIGLSLGMGRAHFRDFFEDNDSIMRLNYYPRCQKPDLTLGTGPHYDPTSLTVLLQDDVQGMQVFADGKWRTISPKPNAFVVNIGDTFMALSNGRYKSCLHRAVVNSKVERKSLAFFMCPATDKVVRPPAELVDADHPRAYPDFTWPELFEFTQKYHRPDMNTLDAFTSWILGAAEPQ</sequence>
<dbReference type="FunFam" id="2.60.120.330:FF:000003">
    <property type="entry name" value="Gibberellin 20 oxidase 2"/>
    <property type="match status" value="1"/>
</dbReference>
<dbReference type="GO" id="GO:0016491">
    <property type="term" value="F:oxidoreductase activity"/>
    <property type="evidence" value="ECO:0007669"/>
    <property type="project" value="UniProtKB-KW"/>
</dbReference>